<comment type="caution">
    <text evidence="3">The sequence shown here is derived from an EMBL/GenBank/DDBJ whole genome shotgun (WGS) entry which is preliminary data.</text>
</comment>
<sequence>MQYSLITALTAAFAVNVMAAPTGDNPPQHSCPSGPATTASPPTEPSPTVPVPTGLPPVSTPSVPVPTGTGPTYPSGCSFTCSWPATIEILNCVNVLTGTTIDIPISALNSPIPEKREVAERTGATKNYCCKPGGLLISALTCVDIATGDDISVPIKLLNGE</sequence>
<dbReference type="AlphaFoldDB" id="A0A9P7YND4"/>
<gene>
    <name evidence="3" type="ORF">BJ875DRAFT_235557</name>
</gene>
<evidence type="ECO:0008006" key="5">
    <source>
        <dbReference type="Google" id="ProtNLM"/>
    </source>
</evidence>
<evidence type="ECO:0000256" key="2">
    <source>
        <dbReference type="SAM" id="SignalP"/>
    </source>
</evidence>
<evidence type="ECO:0000313" key="4">
    <source>
        <dbReference type="Proteomes" id="UP000824998"/>
    </source>
</evidence>
<proteinExistence type="predicted"/>
<dbReference type="Proteomes" id="UP000824998">
    <property type="component" value="Unassembled WGS sequence"/>
</dbReference>
<dbReference type="EMBL" id="MU251411">
    <property type="protein sequence ID" value="KAG9236255.1"/>
    <property type="molecule type" value="Genomic_DNA"/>
</dbReference>
<dbReference type="OrthoDB" id="3563477at2759"/>
<organism evidence="3 4">
    <name type="scientific">Amylocarpus encephaloides</name>
    <dbReference type="NCBI Taxonomy" id="45428"/>
    <lineage>
        <taxon>Eukaryota</taxon>
        <taxon>Fungi</taxon>
        <taxon>Dikarya</taxon>
        <taxon>Ascomycota</taxon>
        <taxon>Pezizomycotina</taxon>
        <taxon>Leotiomycetes</taxon>
        <taxon>Helotiales</taxon>
        <taxon>Helotiales incertae sedis</taxon>
        <taxon>Amylocarpus</taxon>
    </lineage>
</organism>
<feature type="compositionally biased region" description="Pro residues" evidence="1">
    <location>
        <begin position="42"/>
        <end position="59"/>
    </location>
</feature>
<keyword evidence="4" id="KW-1185">Reference proteome</keyword>
<feature type="region of interest" description="Disordered" evidence="1">
    <location>
        <begin position="24"/>
        <end position="67"/>
    </location>
</feature>
<accession>A0A9P7YND4</accession>
<evidence type="ECO:0000313" key="3">
    <source>
        <dbReference type="EMBL" id="KAG9236255.1"/>
    </source>
</evidence>
<evidence type="ECO:0000256" key="1">
    <source>
        <dbReference type="SAM" id="MobiDB-lite"/>
    </source>
</evidence>
<keyword evidence="2" id="KW-0732">Signal</keyword>
<feature type="compositionally biased region" description="Low complexity" evidence="1">
    <location>
        <begin position="32"/>
        <end position="41"/>
    </location>
</feature>
<feature type="signal peptide" evidence="2">
    <location>
        <begin position="1"/>
        <end position="19"/>
    </location>
</feature>
<reference evidence="3" key="1">
    <citation type="journal article" date="2021" name="IMA Fungus">
        <title>Genomic characterization of three marine fungi, including Emericellopsis atlantica sp. nov. with signatures of a generalist lifestyle and marine biomass degradation.</title>
        <authorList>
            <person name="Hagestad O.C."/>
            <person name="Hou L."/>
            <person name="Andersen J.H."/>
            <person name="Hansen E.H."/>
            <person name="Altermark B."/>
            <person name="Li C."/>
            <person name="Kuhnert E."/>
            <person name="Cox R.J."/>
            <person name="Crous P.W."/>
            <person name="Spatafora J.W."/>
            <person name="Lail K."/>
            <person name="Amirebrahimi M."/>
            <person name="Lipzen A."/>
            <person name="Pangilinan J."/>
            <person name="Andreopoulos W."/>
            <person name="Hayes R.D."/>
            <person name="Ng V."/>
            <person name="Grigoriev I.V."/>
            <person name="Jackson S.A."/>
            <person name="Sutton T.D.S."/>
            <person name="Dobson A.D.W."/>
            <person name="Rama T."/>
        </authorList>
    </citation>
    <scope>NUCLEOTIDE SEQUENCE</scope>
    <source>
        <strain evidence="3">TRa018bII</strain>
    </source>
</reference>
<feature type="chain" id="PRO_5040296046" description="Hydrophobin" evidence="2">
    <location>
        <begin position="20"/>
        <end position="161"/>
    </location>
</feature>
<protein>
    <recommendedName>
        <fullName evidence="5">Hydrophobin</fullName>
    </recommendedName>
</protein>
<name>A0A9P7YND4_9HELO</name>